<feature type="transmembrane region" description="Helical" evidence="2">
    <location>
        <begin position="245"/>
        <end position="271"/>
    </location>
</feature>
<evidence type="ECO:0000313" key="3">
    <source>
        <dbReference type="EMBL" id="KAH7235442.1"/>
    </source>
</evidence>
<sequence>MAGYNTIHDFDEVSPPGTPSHTLSRSVPITTNSAQDEHIDETGFKPDSTELKMPSKGPWTKAFNSNDSEVFQATVCFSRQIPEFIHNVTILGRAIPSKPDAKGQSNKNNASLITQFGIGSSPGSIEERGILKLIIHDIYGDYPDVGYDPYGFAVILNSIELGRWSLKTDGVGERTPRLPKNWFLHPEHTALFQTILQQTKDPAKALQELTYRIYQMYFYYRQPSCDIVEHATTVNVVDMQLPDRWSGLIAILALIGLHFITLILAVALFALRTRSSSLGQAWQSVSHVVSPQTQDIIKEAGRDGVKDWHVKWWAESTGLYVGLHSLSWRTCIEEVAISSHQPDTD</sequence>
<dbReference type="OrthoDB" id="5428040at2759"/>
<keyword evidence="2" id="KW-0812">Transmembrane</keyword>
<comment type="caution">
    <text evidence="3">The sequence shown here is derived from an EMBL/GenBank/DDBJ whole genome shotgun (WGS) entry which is preliminary data.</text>
</comment>
<keyword evidence="4" id="KW-1185">Reference proteome</keyword>
<protein>
    <submittedName>
        <fullName evidence="3">Uncharacterized protein</fullName>
    </submittedName>
</protein>
<evidence type="ECO:0000256" key="2">
    <source>
        <dbReference type="SAM" id="Phobius"/>
    </source>
</evidence>
<dbReference type="AlphaFoldDB" id="A0A8K0RML0"/>
<reference evidence="3" key="1">
    <citation type="journal article" date="2021" name="Nat. Commun.">
        <title>Genetic determinants of endophytism in the Arabidopsis root mycobiome.</title>
        <authorList>
            <person name="Mesny F."/>
            <person name="Miyauchi S."/>
            <person name="Thiergart T."/>
            <person name="Pickel B."/>
            <person name="Atanasova L."/>
            <person name="Karlsson M."/>
            <person name="Huettel B."/>
            <person name="Barry K.W."/>
            <person name="Haridas S."/>
            <person name="Chen C."/>
            <person name="Bauer D."/>
            <person name="Andreopoulos W."/>
            <person name="Pangilinan J."/>
            <person name="LaButti K."/>
            <person name="Riley R."/>
            <person name="Lipzen A."/>
            <person name="Clum A."/>
            <person name="Drula E."/>
            <person name="Henrissat B."/>
            <person name="Kohler A."/>
            <person name="Grigoriev I.V."/>
            <person name="Martin F.M."/>
            <person name="Hacquard S."/>
        </authorList>
    </citation>
    <scope>NUCLEOTIDE SEQUENCE</scope>
    <source>
        <strain evidence="3">MPI-SDFR-AT-0068</strain>
    </source>
</reference>
<keyword evidence="2" id="KW-1133">Transmembrane helix</keyword>
<organism evidence="3 4">
    <name type="scientific">Fusarium tricinctum</name>
    <dbReference type="NCBI Taxonomy" id="61284"/>
    <lineage>
        <taxon>Eukaryota</taxon>
        <taxon>Fungi</taxon>
        <taxon>Dikarya</taxon>
        <taxon>Ascomycota</taxon>
        <taxon>Pezizomycotina</taxon>
        <taxon>Sordariomycetes</taxon>
        <taxon>Hypocreomycetidae</taxon>
        <taxon>Hypocreales</taxon>
        <taxon>Nectriaceae</taxon>
        <taxon>Fusarium</taxon>
        <taxon>Fusarium tricinctum species complex</taxon>
    </lineage>
</organism>
<proteinExistence type="predicted"/>
<feature type="compositionally biased region" description="Polar residues" evidence="1">
    <location>
        <begin position="19"/>
        <end position="34"/>
    </location>
</feature>
<feature type="compositionally biased region" description="Basic and acidic residues" evidence="1">
    <location>
        <begin position="35"/>
        <end position="50"/>
    </location>
</feature>
<keyword evidence="2" id="KW-0472">Membrane</keyword>
<evidence type="ECO:0000313" key="4">
    <source>
        <dbReference type="Proteomes" id="UP000813427"/>
    </source>
</evidence>
<accession>A0A8K0RML0</accession>
<name>A0A8K0RML0_9HYPO</name>
<evidence type="ECO:0000256" key="1">
    <source>
        <dbReference type="SAM" id="MobiDB-lite"/>
    </source>
</evidence>
<feature type="region of interest" description="Disordered" evidence="1">
    <location>
        <begin position="1"/>
        <end position="56"/>
    </location>
</feature>
<dbReference type="EMBL" id="JAGPXF010000007">
    <property type="protein sequence ID" value="KAH7235442.1"/>
    <property type="molecule type" value="Genomic_DNA"/>
</dbReference>
<gene>
    <name evidence="3" type="ORF">BKA59DRAFT_548317</name>
</gene>
<dbReference type="Proteomes" id="UP000813427">
    <property type="component" value="Unassembled WGS sequence"/>
</dbReference>